<evidence type="ECO:0000313" key="4">
    <source>
        <dbReference type="EMBL" id="SDU66889.1"/>
    </source>
</evidence>
<keyword evidence="2" id="KW-0238">DNA-binding</keyword>
<proteinExistence type="inferred from homology"/>
<dbReference type="InterPro" id="IPR051734">
    <property type="entry name" value="VapB_TA_antitoxins"/>
</dbReference>
<name>A0A1H2KE04_9BACT</name>
<feature type="domain" description="SpoVT-AbrB" evidence="3">
    <location>
        <begin position="4"/>
        <end position="44"/>
    </location>
</feature>
<dbReference type="InterPro" id="IPR007159">
    <property type="entry name" value="SpoVT-AbrB_dom"/>
</dbReference>
<dbReference type="PANTHER" id="PTHR37550:SF3">
    <property type="entry name" value="ANTITOXIN VAPB1"/>
    <property type="match status" value="1"/>
</dbReference>
<dbReference type="PANTHER" id="PTHR37550">
    <property type="entry name" value="ANTITOXIN VAPB1"/>
    <property type="match status" value="1"/>
</dbReference>
<dbReference type="PROSITE" id="PS51740">
    <property type="entry name" value="SPOVT_ABRB"/>
    <property type="match status" value="1"/>
</dbReference>
<dbReference type="InterPro" id="IPR037914">
    <property type="entry name" value="SpoVT-AbrB_sf"/>
</dbReference>
<evidence type="ECO:0000256" key="2">
    <source>
        <dbReference type="PROSITE-ProRule" id="PRU01076"/>
    </source>
</evidence>
<dbReference type="EMBL" id="FNLL01000035">
    <property type="protein sequence ID" value="SDU66889.1"/>
    <property type="molecule type" value="Genomic_DNA"/>
</dbReference>
<dbReference type="NCBIfam" id="NF040493">
    <property type="entry name" value="TA_anti_VapB"/>
    <property type="match status" value="1"/>
</dbReference>
<protein>
    <submittedName>
        <fullName evidence="4">Antitoxin VapB</fullName>
    </submittedName>
</protein>
<sequence length="82" mass="9718">MDTAKLFINGRSQALRLPKAYRFEGKEVYIKRVSQGILLIPKNKTVWGIWEKNLKKYDKPFMADRNQPDFQQERVGLDEVFD</sequence>
<gene>
    <name evidence="4" type="ORF">SAMN04487931_1354</name>
</gene>
<dbReference type="SUPFAM" id="SSF89447">
    <property type="entry name" value="AbrB/MazE/MraZ-like"/>
    <property type="match status" value="1"/>
</dbReference>
<dbReference type="RefSeq" id="WP_092238773.1">
    <property type="nucleotide sequence ID" value="NZ_FNLL01000035.1"/>
</dbReference>
<dbReference type="Pfam" id="PF04014">
    <property type="entry name" value="MazE_antitoxin"/>
    <property type="match status" value="1"/>
</dbReference>
<dbReference type="AlphaFoldDB" id="A0A1H2KE04"/>
<dbReference type="GO" id="GO:0003677">
    <property type="term" value="F:DNA binding"/>
    <property type="evidence" value="ECO:0007669"/>
    <property type="project" value="UniProtKB-UniRule"/>
</dbReference>
<reference evidence="5" key="1">
    <citation type="submission" date="2016-10" db="EMBL/GenBank/DDBJ databases">
        <authorList>
            <person name="Varghese N."/>
            <person name="Submissions S."/>
        </authorList>
    </citation>
    <scope>NUCLEOTIDE SEQUENCE [LARGE SCALE GENOMIC DNA]</scope>
    <source>
        <strain evidence="5">DSM 3384</strain>
    </source>
</reference>
<evidence type="ECO:0000256" key="1">
    <source>
        <dbReference type="ARBA" id="ARBA00007924"/>
    </source>
</evidence>
<dbReference type="InterPro" id="IPR047976">
    <property type="entry name" value="Anti_VapB2-like"/>
</dbReference>
<dbReference type="Gene3D" id="2.10.260.10">
    <property type="match status" value="1"/>
</dbReference>
<keyword evidence="5" id="KW-1185">Reference proteome</keyword>
<organism evidence="4 5">
    <name type="scientific">Desulfobacula phenolica</name>
    <dbReference type="NCBI Taxonomy" id="90732"/>
    <lineage>
        <taxon>Bacteria</taxon>
        <taxon>Pseudomonadati</taxon>
        <taxon>Thermodesulfobacteriota</taxon>
        <taxon>Desulfobacteria</taxon>
        <taxon>Desulfobacterales</taxon>
        <taxon>Desulfobacteraceae</taxon>
        <taxon>Desulfobacula</taxon>
    </lineage>
</organism>
<accession>A0A1H2KE04</accession>
<evidence type="ECO:0000259" key="3">
    <source>
        <dbReference type="PROSITE" id="PS51740"/>
    </source>
</evidence>
<dbReference type="Proteomes" id="UP000199608">
    <property type="component" value="Unassembled WGS sequence"/>
</dbReference>
<evidence type="ECO:0000313" key="5">
    <source>
        <dbReference type="Proteomes" id="UP000199608"/>
    </source>
</evidence>
<comment type="similarity">
    <text evidence="1">Belongs to the VapB family.</text>
</comment>